<evidence type="ECO:0000259" key="2">
    <source>
        <dbReference type="Pfam" id="PF13699"/>
    </source>
</evidence>
<proteinExistence type="predicted"/>
<gene>
    <name evidence="3" type="ORF">BDK88_0639</name>
</gene>
<evidence type="ECO:0000313" key="3">
    <source>
        <dbReference type="EMBL" id="RZV11758.1"/>
    </source>
</evidence>
<name>A0A482YDY6_9EURY</name>
<sequence length="390" mass="41824">MGRYAQRSQRSSDESTSSTPLSIRQSHTADATVQRPSDTSAADGEMPHSIGGLGAAERLERVRKRTESATERATNDPRSAKHWHRGAPTPLQRTTATQDTNSAGETRVPDSVRNVISSPGRSLDPSIQRVMEDRMGDSLGDVRIHTGPKAAQACEQINARAFTVGNHVAFNSGEYDPESPEGQHVLAHELAHVRQQTGGAISMLPQEDLGLEIDPDPRLEREAEETAQRVMQGGELGIQRLGTTEVHIQRSEKGVLPSLKDIVYHGESGSGLPLTDVDDVSGLDERLYALAENQNKLQAKVEALSNNLEGNIFQKMSDAGTGEALKMGMTQAGKQSGLPFGQIIGSLSGAALQAIYNNRKQVLEILGLKSESTLDEAQGTGAGNDPTGVR</sequence>
<feature type="compositionally biased region" description="Basic and acidic residues" evidence="1">
    <location>
        <begin position="57"/>
        <end position="79"/>
    </location>
</feature>
<dbReference type="AlphaFoldDB" id="A0A482YDY6"/>
<dbReference type="Proteomes" id="UP000291097">
    <property type="component" value="Unassembled WGS sequence"/>
</dbReference>
<reference evidence="3 4" key="1">
    <citation type="submission" date="2019-02" db="EMBL/GenBank/DDBJ databases">
        <title>Genomic Encyclopedia of Archaeal and Bacterial Type Strains, Phase II (KMG-II): from individual species to whole genera.</title>
        <authorList>
            <person name="Goeker M."/>
        </authorList>
    </citation>
    <scope>NUCLEOTIDE SEQUENCE [LARGE SCALE GENOMIC DNA]</scope>
    <source>
        <strain evidence="3 4">DSM 18328</strain>
    </source>
</reference>
<dbReference type="EMBL" id="SHMP01000003">
    <property type="protein sequence ID" value="RZV11758.1"/>
    <property type="molecule type" value="Genomic_DNA"/>
</dbReference>
<feature type="region of interest" description="Disordered" evidence="1">
    <location>
        <begin position="1"/>
        <end position="124"/>
    </location>
</feature>
<feature type="compositionally biased region" description="Low complexity" evidence="1">
    <location>
        <begin position="1"/>
        <end position="19"/>
    </location>
</feature>
<evidence type="ECO:0000313" key="4">
    <source>
        <dbReference type="Proteomes" id="UP000291097"/>
    </source>
</evidence>
<comment type="caution">
    <text evidence="3">The sequence shown here is derived from an EMBL/GenBank/DDBJ whole genome shotgun (WGS) entry which is preliminary data.</text>
</comment>
<accession>A0A482YDY6</accession>
<feature type="compositionally biased region" description="Polar residues" evidence="1">
    <location>
        <begin position="20"/>
        <end position="40"/>
    </location>
</feature>
<dbReference type="InterPro" id="IPR025295">
    <property type="entry name" value="eCIS_core_dom"/>
</dbReference>
<protein>
    <submittedName>
        <fullName evidence="3">Uncharacterized protein DUF4157</fullName>
    </submittedName>
</protein>
<dbReference type="Pfam" id="PF13699">
    <property type="entry name" value="eCIS_core"/>
    <property type="match status" value="1"/>
</dbReference>
<feature type="compositionally biased region" description="Polar residues" evidence="1">
    <location>
        <begin position="91"/>
        <end position="104"/>
    </location>
</feature>
<dbReference type="RefSeq" id="WP_242611600.1">
    <property type="nucleotide sequence ID" value="NZ_SHMP01000003.1"/>
</dbReference>
<feature type="domain" description="eCIS core" evidence="2">
    <location>
        <begin position="123"/>
        <end position="199"/>
    </location>
</feature>
<evidence type="ECO:0000256" key="1">
    <source>
        <dbReference type="SAM" id="MobiDB-lite"/>
    </source>
</evidence>
<organism evidence="3 4">
    <name type="scientific">Natrinema hispanicum</name>
    <dbReference type="NCBI Taxonomy" id="392421"/>
    <lineage>
        <taxon>Archaea</taxon>
        <taxon>Methanobacteriati</taxon>
        <taxon>Methanobacteriota</taxon>
        <taxon>Stenosarchaea group</taxon>
        <taxon>Halobacteria</taxon>
        <taxon>Halobacteriales</taxon>
        <taxon>Natrialbaceae</taxon>
        <taxon>Natrinema</taxon>
    </lineage>
</organism>